<protein>
    <submittedName>
        <fullName evidence="1">Uncharacterized protein</fullName>
    </submittedName>
</protein>
<gene>
    <name evidence="1" type="ORF">LCGC14_2878510</name>
</gene>
<name>A0A0F9A8Y4_9ZZZZ</name>
<comment type="caution">
    <text evidence="1">The sequence shown here is derived from an EMBL/GenBank/DDBJ whole genome shotgun (WGS) entry which is preliminary data.</text>
</comment>
<reference evidence="1" key="1">
    <citation type="journal article" date="2015" name="Nature">
        <title>Complex archaea that bridge the gap between prokaryotes and eukaryotes.</title>
        <authorList>
            <person name="Spang A."/>
            <person name="Saw J.H."/>
            <person name="Jorgensen S.L."/>
            <person name="Zaremba-Niedzwiedzka K."/>
            <person name="Martijn J."/>
            <person name="Lind A.E."/>
            <person name="van Eijk R."/>
            <person name="Schleper C."/>
            <person name="Guy L."/>
            <person name="Ettema T.J."/>
        </authorList>
    </citation>
    <scope>NUCLEOTIDE SEQUENCE</scope>
</reference>
<dbReference type="AlphaFoldDB" id="A0A0F9A8Y4"/>
<evidence type="ECO:0000313" key="1">
    <source>
        <dbReference type="EMBL" id="KKK74964.1"/>
    </source>
</evidence>
<dbReference type="EMBL" id="LAZR01056077">
    <property type="protein sequence ID" value="KKK74964.1"/>
    <property type="molecule type" value="Genomic_DNA"/>
</dbReference>
<feature type="non-terminal residue" evidence="1">
    <location>
        <position position="1"/>
    </location>
</feature>
<proteinExistence type="predicted"/>
<sequence length="42" mass="4782">MGLRTDANQYPASGVYILVVDDAKDLNKELLPKNIYKFVIVR</sequence>
<accession>A0A0F9A8Y4</accession>
<organism evidence="1">
    <name type="scientific">marine sediment metagenome</name>
    <dbReference type="NCBI Taxonomy" id="412755"/>
    <lineage>
        <taxon>unclassified sequences</taxon>
        <taxon>metagenomes</taxon>
        <taxon>ecological metagenomes</taxon>
    </lineage>
</organism>